<dbReference type="InterPro" id="IPR020904">
    <property type="entry name" value="Sc_DH/Rdtase_CS"/>
</dbReference>
<dbReference type="Pfam" id="PF13561">
    <property type="entry name" value="adh_short_C2"/>
    <property type="match status" value="1"/>
</dbReference>
<dbReference type="Proteomes" id="UP001459204">
    <property type="component" value="Unassembled WGS sequence"/>
</dbReference>
<name>A0ABU9J1K6_9GAMM</name>
<protein>
    <submittedName>
        <fullName evidence="4">SDR family oxidoreductase</fullName>
    </submittedName>
</protein>
<feature type="domain" description="Ketoreductase" evidence="3">
    <location>
        <begin position="6"/>
        <end position="185"/>
    </location>
</feature>
<reference evidence="4 5" key="1">
    <citation type="submission" date="2024-04" db="EMBL/GenBank/DDBJ databases">
        <title>Draft genome sequence of Pseudoxanthomonas putridarboris WD12.</title>
        <authorList>
            <person name="Oh J."/>
        </authorList>
    </citation>
    <scope>NUCLEOTIDE SEQUENCE [LARGE SCALE GENOMIC DNA]</scope>
    <source>
        <strain evidence="4 5">WD12</strain>
    </source>
</reference>
<gene>
    <name evidence="4" type="ORF">AAD027_12175</name>
</gene>
<proteinExistence type="inferred from homology"/>
<dbReference type="InterPro" id="IPR002347">
    <property type="entry name" value="SDR_fam"/>
</dbReference>
<dbReference type="PROSITE" id="PS00061">
    <property type="entry name" value="ADH_SHORT"/>
    <property type="match status" value="1"/>
</dbReference>
<accession>A0ABU9J1K6</accession>
<evidence type="ECO:0000256" key="2">
    <source>
        <dbReference type="ARBA" id="ARBA00023002"/>
    </source>
</evidence>
<keyword evidence="2" id="KW-0560">Oxidoreductase</keyword>
<dbReference type="RefSeq" id="WP_341726290.1">
    <property type="nucleotide sequence ID" value="NZ_JBBWWT010000005.1"/>
</dbReference>
<comment type="similarity">
    <text evidence="1">Belongs to the short-chain dehydrogenases/reductases (SDR) family.</text>
</comment>
<comment type="caution">
    <text evidence="4">The sequence shown here is derived from an EMBL/GenBank/DDBJ whole genome shotgun (WGS) entry which is preliminary data.</text>
</comment>
<dbReference type="PRINTS" id="PR00081">
    <property type="entry name" value="GDHRDH"/>
</dbReference>
<dbReference type="PANTHER" id="PTHR48107">
    <property type="entry name" value="NADPH-DEPENDENT ALDEHYDE REDUCTASE-LIKE PROTEIN, CHLOROPLASTIC-RELATED"/>
    <property type="match status" value="1"/>
</dbReference>
<dbReference type="EMBL" id="JBBWWT010000005">
    <property type="protein sequence ID" value="MEL1265117.1"/>
    <property type="molecule type" value="Genomic_DNA"/>
</dbReference>
<dbReference type="Gene3D" id="3.40.50.720">
    <property type="entry name" value="NAD(P)-binding Rossmann-like Domain"/>
    <property type="match status" value="1"/>
</dbReference>
<keyword evidence="5" id="KW-1185">Reference proteome</keyword>
<dbReference type="CDD" id="cd05233">
    <property type="entry name" value="SDR_c"/>
    <property type="match status" value="1"/>
</dbReference>
<evidence type="ECO:0000313" key="5">
    <source>
        <dbReference type="Proteomes" id="UP001459204"/>
    </source>
</evidence>
<dbReference type="SUPFAM" id="SSF51735">
    <property type="entry name" value="NAD(P)-binding Rossmann-fold domains"/>
    <property type="match status" value="1"/>
</dbReference>
<evidence type="ECO:0000259" key="3">
    <source>
        <dbReference type="SMART" id="SM00822"/>
    </source>
</evidence>
<sequence length="247" mass="25786">MATDTRTVIITGGTRGVGRAVAEHLAGLGYNLAISYSSDAAAAEATRAAIAAKGRDCLILKGDSRSRDSTEELFAAATQRFGTIYGVLANAGVENVEAPFSEMTEDELDRVVDINFKGTFFTLQQAARTVVDGGRIIATASTIASYPPPGSGVYAATKAAVRLMVQVLSLELGPRGITVNSLDPGAVEGAGIFTHMTDELRQAFYKQSPMGKLPRPSDLVGAVEFLLSDGAAMVSGHNLAVTAGFRI</sequence>
<dbReference type="InterPro" id="IPR057326">
    <property type="entry name" value="KR_dom"/>
</dbReference>
<evidence type="ECO:0000313" key="4">
    <source>
        <dbReference type="EMBL" id="MEL1265117.1"/>
    </source>
</evidence>
<organism evidence="4 5">
    <name type="scientific">Pseudoxanthomonas putridarboris</name>
    <dbReference type="NCBI Taxonomy" id="752605"/>
    <lineage>
        <taxon>Bacteria</taxon>
        <taxon>Pseudomonadati</taxon>
        <taxon>Pseudomonadota</taxon>
        <taxon>Gammaproteobacteria</taxon>
        <taxon>Lysobacterales</taxon>
        <taxon>Lysobacteraceae</taxon>
        <taxon>Pseudoxanthomonas</taxon>
    </lineage>
</organism>
<dbReference type="InterPro" id="IPR036291">
    <property type="entry name" value="NAD(P)-bd_dom_sf"/>
</dbReference>
<dbReference type="PANTHER" id="PTHR48107:SF7">
    <property type="entry name" value="RE15974P"/>
    <property type="match status" value="1"/>
</dbReference>
<evidence type="ECO:0000256" key="1">
    <source>
        <dbReference type="ARBA" id="ARBA00006484"/>
    </source>
</evidence>
<dbReference type="SMART" id="SM00822">
    <property type="entry name" value="PKS_KR"/>
    <property type="match status" value="1"/>
</dbReference>